<keyword evidence="14" id="KW-1185">Reference proteome</keyword>
<dbReference type="InterPro" id="IPR008969">
    <property type="entry name" value="CarboxyPept-like_regulatory"/>
</dbReference>
<evidence type="ECO:0000256" key="1">
    <source>
        <dbReference type="ARBA" id="ARBA00004571"/>
    </source>
</evidence>
<protein>
    <submittedName>
        <fullName evidence="13">SusC/RagA family TonB-linked outer membrane protein</fullName>
    </submittedName>
</protein>
<evidence type="ECO:0000256" key="5">
    <source>
        <dbReference type="ARBA" id="ARBA00023077"/>
    </source>
</evidence>
<dbReference type="NCBIfam" id="TIGR04056">
    <property type="entry name" value="OMP_RagA_SusC"/>
    <property type="match status" value="1"/>
</dbReference>
<keyword evidence="2 8" id="KW-0813">Transport</keyword>
<evidence type="ECO:0000313" key="14">
    <source>
        <dbReference type="Proteomes" id="UP000251889"/>
    </source>
</evidence>
<feature type="domain" description="TonB-dependent receptor plug" evidence="12">
    <location>
        <begin position="113"/>
        <end position="229"/>
    </location>
</feature>
<keyword evidence="4 8" id="KW-0812">Transmembrane</keyword>
<dbReference type="InterPro" id="IPR039426">
    <property type="entry name" value="TonB-dep_rcpt-like"/>
</dbReference>
<dbReference type="Pfam" id="PF07715">
    <property type="entry name" value="Plug"/>
    <property type="match status" value="1"/>
</dbReference>
<dbReference type="SUPFAM" id="SSF56935">
    <property type="entry name" value="Porins"/>
    <property type="match status" value="1"/>
</dbReference>
<feature type="domain" description="TonB-dependent receptor-like beta-barrel" evidence="11">
    <location>
        <begin position="426"/>
        <end position="938"/>
    </location>
</feature>
<comment type="caution">
    <text evidence="13">The sequence shown here is derived from an EMBL/GenBank/DDBJ whole genome shotgun (WGS) entry which is preliminary data.</text>
</comment>
<dbReference type="InterPro" id="IPR037066">
    <property type="entry name" value="Plug_dom_sf"/>
</dbReference>
<keyword evidence="7 8" id="KW-0998">Cell outer membrane</keyword>
<dbReference type="Gene3D" id="2.60.40.1120">
    <property type="entry name" value="Carboxypeptidase-like, regulatory domain"/>
    <property type="match status" value="1"/>
</dbReference>
<evidence type="ECO:0000259" key="12">
    <source>
        <dbReference type="Pfam" id="PF07715"/>
    </source>
</evidence>
<keyword evidence="10" id="KW-0732">Signal</keyword>
<feature type="signal peptide" evidence="10">
    <location>
        <begin position="1"/>
        <end position="16"/>
    </location>
</feature>
<comment type="similarity">
    <text evidence="8 9">Belongs to the TonB-dependent receptor family.</text>
</comment>
<evidence type="ECO:0000256" key="10">
    <source>
        <dbReference type="SAM" id="SignalP"/>
    </source>
</evidence>
<dbReference type="Gene3D" id="2.40.170.20">
    <property type="entry name" value="TonB-dependent receptor, beta-barrel domain"/>
    <property type="match status" value="1"/>
</dbReference>
<dbReference type="SUPFAM" id="SSF49464">
    <property type="entry name" value="Carboxypeptidase regulatory domain-like"/>
    <property type="match status" value="1"/>
</dbReference>
<dbReference type="EMBL" id="QMFY01000008">
    <property type="protein sequence ID" value="RAW00202.1"/>
    <property type="molecule type" value="Genomic_DNA"/>
</dbReference>
<dbReference type="OrthoDB" id="9768177at2"/>
<evidence type="ECO:0000259" key="11">
    <source>
        <dbReference type="Pfam" id="PF00593"/>
    </source>
</evidence>
<evidence type="ECO:0000256" key="3">
    <source>
        <dbReference type="ARBA" id="ARBA00022452"/>
    </source>
</evidence>
<evidence type="ECO:0000256" key="7">
    <source>
        <dbReference type="ARBA" id="ARBA00023237"/>
    </source>
</evidence>
<name>A0A364Y095_9BACT</name>
<organism evidence="13 14">
    <name type="scientific">Pseudochryseolinea flava</name>
    <dbReference type="NCBI Taxonomy" id="2059302"/>
    <lineage>
        <taxon>Bacteria</taxon>
        <taxon>Pseudomonadati</taxon>
        <taxon>Bacteroidota</taxon>
        <taxon>Cytophagia</taxon>
        <taxon>Cytophagales</taxon>
        <taxon>Fulvivirgaceae</taxon>
        <taxon>Pseudochryseolinea</taxon>
    </lineage>
</organism>
<evidence type="ECO:0000256" key="4">
    <source>
        <dbReference type="ARBA" id="ARBA00022692"/>
    </source>
</evidence>
<evidence type="ECO:0000256" key="2">
    <source>
        <dbReference type="ARBA" id="ARBA00022448"/>
    </source>
</evidence>
<comment type="subcellular location">
    <subcellularLocation>
        <location evidence="1 8">Cell outer membrane</location>
        <topology evidence="1 8">Multi-pass membrane protein</topology>
    </subcellularLocation>
</comment>
<dbReference type="InterPro" id="IPR012910">
    <property type="entry name" value="Plug_dom"/>
</dbReference>
<dbReference type="InterPro" id="IPR023997">
    <property type="entry name" value="TonB-dep_OMP_SusC/RagA_CS"/>
</dbReference>
<feature type="chain" id="PRO_5017016041" evidence="10">
    <location>
        <begin position="17"/>
        <end position="984"/>
    </location>
</feature>
<evidence type="ECO:0000256" key="6">
    <source>
        <dbReference type="ARBA" id="ARBA00023136"/>
    </source>
</evidence>
<dbReference type="NCBIfam" id="TIGR04057">
    <property type="entry name" value="SusC_RagA_signa"/>
    <property type="match status" value="1"/>
</dbReference>
<dbReference type="Pfam" id="PF13715">
    <property type="entry name" value="CarbopepD_reg_2"/>
    <property type="match status" value="1"/>
</dbReference>
<dbReference type="Gene3D" id="2.170.130.10">
    <property type="entry name" value="TonB-dependent receptor, plug domain"/>
    <property type="match status" value="1"/>
</dbReference>
<keyword evidence="6 8" id="KW-0472">Membrane</keyword>
<dbReference type="AlphaFoldDB" id="A0A364Y095"/>
<gene>
    <name evidence="13" type="ORF">DQQ10_15765</name>
</gene>
<dbReference type="InterPro" id="IPR023996">
    <property type="entry name" value="TonB-dep_OMP_SusC/RagA"/>
</dbReference>
<accession>A0A364Y095</accession>
<dbReference type="Pfam" id="PF00593">
    <property type="entry name" value="TonB_dep_Rec_b-barrel"/>
    <property type="match status" value="1"/>
</dbReference>
<keyword evidence="5 9" id="KW-0798">TonB box</keyword>
<reference evidence="13 14" key="1">
    <citation type="submission" date="2018-06" db="EMBL/GenBank/DDBJ databases">
        <title>Chryseolinea flavus sp. nov., a member of the phylum Bacteroidetes isolated from soil.</title>
        <authorList>
            <person name="Li Y."/>
            <person name="Wang J."/>
        </authorList>
    </citation>
    <scope>NUCLEOTIDE SEQUENCE [LARGE SCALE GENOMIC DNA]</scope>
    <source>
        <strain evidence="13 14">SDU1-6</strain>
    </source>
</reference>
<dbReference type="InterPro" id="IPR000531">
    <property type="entry name" value="Beta-barrel_TonB"/>
</dbReference>
<dbReference type="InterPro" id="IPR036942">
    <property type="entry name" value="Beta-barrel_TonB_sf"/>
</dbReference>
<keyword evidence="3 8" id="KW-1134">Transmembrane beta strand</keyword>
<dbReference type="PROSITE" id="PS52016">
    <property type="entry name" value="TONB_DEPENDENT_REC_3"/>
    <property type="match status" value="1"/>
</dbReference>
<dbReference type="GO" id="GO:0009279">
    <property type="term" value="C:cell outer membrane"/>
    <property type="evidence" value="ECO:0007669"/>
    <property type="project" value="UniProtKB-SubCell"/>
</dbReference>
<sequence length="984" mass="106219">MFIALMCATCIQAAYAGSIPAVAVSGTVTDDLGAPLPGVSILEKGTVNGTVTDASGKFSLTVNSEESILVFSFVGFVPQQIVVGSQSVVNVQLVGDPTTLSEVVVVGYGTQEAKDVTGAVSSLKSESFNKGVINSPEQLLQGKIAGVNVVSASGEPGTTQSITVRGPGGIRTGSTPLFVVDGLALDNSGTGGVGVNPLNFINPQDIASIDVLKDASATAIYGSRGANGVILITTKKGKAGVSSISYAFDYGISKMARKIDVFSADEYRQRVPEAGGVLEDSLASTDWQDEITRVAYTKNHNVNFSGGSEKFAYYASLGMQDQEGVLKNSELKRYTGRLNVSQKFLSDDRIAVDLNLNATQTTAQRPSIEGVIGTALSANPTYPAYDENGDPYRYPSGMNPLLSLELNKDIVTTNRVIGNISPSIKLIKGLEYKLNFGIDYASSTRDNRMKANTLPPQDGRLESTFGVNSNSLIENYLTYTAIKNRHAFSALVGHSYQKFFIQSRTFSVNKFPVSELDPINIPGSGQDLTLANNRPTGYATRNELQSFFGRANYEFNNRYLLTATVRVDGSSKFGENNQYGTFPSFSLGWRISEEEFMSSIPVSNLKLRLGWGQTGNQEIPSKITRQLFISTVTGSTSYPLSNAQPGPAGTVFSRLRNEDIQWEVSTQTNIGIDFAFLRGALSGSVDVFNKVSNNILLETNSFDPQPSDKYWMNVEDMEISNKGLEIALNYDYVATSGFGFSIGGNTTFIKNEISNSPFSIIASGNATGSGLTSATINGYVNGEPIGTFYLKEFLGVGENGKSIFNDRDSDGYITDRDRIAAGSALPKVMYAFNATVRYKGFDLTANFNGVSGNKIYDNTENAFFYKAKISKGVNTTDAAFEYPQESANNAADVSTRFLKDGSFLRLNNLALGYNLNPSAIKLDNWIKSIRFSVTGQNLFVITDYDGYDPEVNIDRTVSGVTSYGIDYLSYPKARTIILGLNVSF</sequence>
<dbReference type="Proteomes" id="UP000251889">
    <property type="component" value="Unassembled WGS sequence"/>
</dbReference>
<proteinExistence type="inferred from homology"/>
<evidence type="ECO:0000313" key="13">
    <source>
        <dbReference type="EMBL" id="RAW00202.1"/>
    </source>
</evidence>
<evidence type="ECO:0000256" key="9">
    <source>
        <dbReference type="RuleBase" id="RU003357"/>
    </source>
</evidence>
<evidence type="ECO:0000256" key="8">
    <source>
        <dbReference type="PROSITE-ProRule" id="PRU01360"/>
    </source>
</evidence>